<dbReference type="EMBL" id="LCFK01000020">
    <property type="protein sequence ID" value="KKS93508.1"/>
    <property type="molecule type" value="Genomic_DNA"/>
</dbReference>
<dbReference type="AlphaFoldDB" id="A0A0G1G3H2"/>
<gene>
    <name evidence="1" type="ORF">UV68_C0020G0008</name>
</gene>
<organism evidence="1 2">
    <name type="scientific">Candidatus Collierbacteria bacterium GW2011_GWC2_43_12</name>
    <dbReference type="NCBI Taxonomy" id="1618390"/>
    <lineage>
        <taxon>Bacteria</taxon>
        <taxon>Candidatus Collieribacteriota</taxon>
    </lineage>
</organism>
<evidence type="ECO:0000313" key="2">
    <source>
        <dbReference type="Proteomes" id="UP000033980"/>
    </source>
</evidence>
<protein>
    <submittedName>
        <fullName evidence="1">Uncharacterized protein</fullName>
    </submittedName>
</protein>
<reference evidence="1 2" key="1">
    <citation type="journal article" date="2015" name="Nature">
        <title>rRNA introns, odd ribosomes, and small enigmatic genomes across a large radiation of phyla.</title>
        <authorList>
            <person name="Brown C.T."/>
            <person name="Hug L.A."/>
            <person name="Thomas B.C."/>
            <person name="Sharon I."/>
            <person name="Castelle C.J."/>
            <person name="Singh A."/>
            <person name="Wilkins M.J."/>
            <person name="Williams K.H."/>
            <person name="Banfield J.F."/>
        </authorList>
    </citation>
    <scope>NUCLEOTIDE SEQUENCE [LARGE SCALE GENOMIC DNA]</scope>
</reference>
<proteinExistence type="predicted"/>
<sequence>MSTPHDQADEIIWNGIPPEPAPKVTNSFDNVVKIATPTLYFQVQMALQANGVQLVDPKSCQPFQGQVHLGRIGLIYVEKQTPQPNRQPMGFQANEYPPAITITSPRKSYARTDIQAVLIYDVSKTDPKKRPIMMIKVLNNQETTFWAKMGYGVGQKLAEVLKLDESPVLFVIGGVFEPIEKELLPEDVLNQLILE</sequence>
<dbReference type="Proteomes" id="UP000033980">
    <property type="component" value="Unassembled WGS sequence"/>
</dbReference>
<accession>A0A0G1G3H2</accession>
<comment type="caution">
    <text evidence="1">The sequence shown here is derived from an EMBL/GenBank/DDBJ whole genome shotgun (WGS) entry which is preliminary data.</text>
</comment>
<evidence type="ECO:0000313" key="1">
    <source>
        <dbReference type="EMBL" id="KKS93508.1"/>
    </source>
</evidence>
<name>A0A0G1G3H2_9BACT</name>